<keyword evidence="3" id="KW-1185">Reference proteome</keyword>
<evidence type="ECO:0000313" key="3">
    <source>
        <dbReference type="Proteomes" id="UP000772434"/>
    </source>
</evidence>
<comment type="caution">
    <text evidence="2">The sequence shown here is derived from an EMBL/GenBank/DDBJ whole genome shotgun (WGS) entry which is preliminary data.</text>
</comment>
<reference evidence="2" key="1">
    <citation type="submission" date="2020-11" db="EMBL/GenBank/DDBJ databases">
        <authorList>
            <consortium name="DOE Joint Genome Institute"/>
            <person name="Ahrendt S."/>
            <person name="Riley R."/>
            <person name="Andreopoulos W."/>
            <person name="Labutti K."/>
            <person name="Pangilinan J."/>
            <person name="Ruiz-Duenas F.J."/>
            <person name="Barrasa J.M."/>
            <person name="Sanchez-Garcia M."/>
            <person name="Camarero S."/>
            <person name="Miyauchi S."/>
            <person name="Serrano A."/>
            <person name="Linde D."/>
            <person name="Babiker R."/>
            <person name="Drula E."/>
            <person name="Ayuso-Fernandez I."/>
            <person name="Pacheco R."/>
            <person name="Padilla G."/>
            <person name="Ferreira P."/>
            <person name="Barriuso J."/>
            <person name="Kellner H."/>
            <person name="Castanera R."/>
            <person name="Alfaro M."/>
            <person name="Ramirez L."/>
            <person name="Pisabarro A.G."/>
            <person name="Kuo A."/>
            <person name="Tritt A."/>
            <person name="Lipzen A."/>
            <person name="He G."/>
            <person name="Yan M."/>
            <person name="Ng V."/>
            <person name="Cullen D."/>
            <person name="Martin F."/>
            <person name="Rosso M.-N."/>
            <person name="Henrissat B."/>
            <person name="Hibbett D."/>
            <person name="Martinez A.T."/>
            <person name="Grigoriev I.V."/>
        </authorList>
    </citation>
    <scope>NUCLEOTIDE SEQUENCE</scope>
    <source>
        <strain evidence="2">AH 40177</strain>
    </source>
</reference>
<dbReference type="AlphaFoldDB" id="A0A9P5Q2C0"/>
<dbReference type="EMBL" id="JADNRY010000025">
    <property type="protein sequence ID" value="KAF9072295.1"/>
    <property type="molecule type" value="Genomic_DNA"/>
</dbReference>
<feature type="region of interest" description="Disordered" evidence="1">
    <location>
        <begin position="80"/>
        <end position="112"/>
    </location>
</feature>
<dbReference type="Proteomes" id="UP000772434">
    <property type="component" value="Unassembled WGS sequence"/>
</dbReference>
<protein>
    <submittedName>
        <fullName evidence="2">Uncharacterized protein</fullName>
    </submittedName>
</protein>
<accession>A0A9P5Q2C0</accession>
<evidence type="ECO:0000313" key="2">
    <source>
        <dbReference type="EMBL" id="KAF9072295.1"/>
    </source>
</evidence>
<feature type="compositionally biased region" description="Basic and acidic residues" evidence="1">
    <location>
        <begin position="94"/>
        <end position="106"/>
    </location>
</feature>
<name>A0A9P5Q2C0_9AGAR</name>
<evidence type="ECO:0000256" key="1">
    <source>
        <dbReference type="SAM" id="MobiDB-lite"/>
    </source>
</evidence>
<gene>
    <name evidence="2" type="ORF">BDP27DRAFT_1445785</name>
</gene>
<organism evidence="2 3">
    <name type="scientific">Rhodocollybia butyracea</name>
    <dbReference type="NCBI Taxonomy" id="206335"/>
    <lineage>
        <taxon>Eukaryota</taxon>
        <taxon>Fungi</taxon>
        <taxon>Dikarya</taxon>
        <taxon>Basidiomycota</taxon>
        <taxon>Agaricomycotina</taxon>
        <taxon>Agaricomycetes</taxon>
        <taxon>Agaricomycetidae</taxon>
        <taxon>Agaricales</taxon>
        <taxon>Marasmiineae</taxon>
        <taxon>Omphalotaceae</taxon>
        <taxon>Rhodocollybia</taxon>
    </lineage>
</organism>
<sequence length="198" mass="21548">MLDVMKTLSATVSSIQKFQHVSESEQASTSTSYSFSPLFSPPLIAPTSSALEFSPNTFSEPDPPVPYRLRSAAFPVSNIDPRLRSPSESVESLETTRAHAAERPESFEPDPSLSIMNSTPPSFAPPSECSHSHIEAIHSPNLSLSEHHGSFYGARDQEYRNSDKSSNSHSKCSIDFFCGNPSHGVPSVSGIRTYNGTR</sequence>
<proteinExistence type="predicted"/>